<keyword evidence="3" id="KW-1185">Reference proteome</keyword>
<feature type="compositionally biased region" description="Low complexity" evidence="1">
    <location>
        <begin position="184"/>
        <end position="199"/>
    </location>
</feature>
<feature type="region of interest" description="Disordered" evidence="1">
    <location>
        <begin position="168"/>
        <end position="199"/>
    </location>
</feature>
<organism evidence="2 3">
    <name type="scientific">Prorocentrum cordatum</name>
    <dbReference type="NCBI Taxonomy" id="2364126"/>
    <lineage>
        <taxon>Eukaryota</taxon>
        <taxon>Sar</taxon>
        <taxon>Alveolata</taxon>
        <taxon>Dinophyceae</taxon>
        <taxon>Prorocentrales</taxon>
        <taxon>Prorocentraceae</taxon>
        <taxon>Prorocentrum</taxon>
    </lineage>
</organism>
<protein>
    <recommendedName>
        <fullName evidence="4">Apple domain-containing protein</fullName>
    </recommendedName>
</protein>
<proteinExistence type="predicted"/>
<dbReference type="Proteomes" id="UP001189429">
    <property type="component" value="Unassembled WGS sequence"/>
</dbReference>
<comment type="caution">
    <text evidence="2">The sequence shown here is derived from an EMBL/GenBank/DDBJ whole genome shotgun (WGS) entry which is preliminary data.</text>
</comment>
<gene>
    <name evidence="2" type="ORF">PCOR1329_LOCUS61288</name>
</gene>
<evidence type="ECO:0000313" key="2">
    <source>
        <dbReference type="EMBL" id="CAK0877150.1"/>
    </source>
</evidence>
<name>A0ABN9VUC4_9DINO</name>
<sequence>MSEGCTRWQRGGWRPAPAVGGLPSGLSEWRAGEMDTGGTWELDCQGSHYALLGTGDCRDDLGRSANMYYELDKHTALTCKSQCDIDPQCIAYHYVPPSVDLEPGHGSCFASAPSRQAGEHPGGTGWLYRAGDGASEVTTTLFAGGDEHGTGWCFLKVDWQERVLTRPGRAAPVTPRKQRPLAVGPSRTASGSSRSLSPA</sequence>
<dbReference type="EMBL" id="CAUYUJ010017706">
    <property type="protein sequence ID" value="CAK0877150.1"/>
    <property type="molecule type" value="Genomic_DNA"/>
</dbReference>
<evidence type="ECO:0000256" key="1">
    <source>
        <dbReference type="SAM" id="MobiDB-lite"/>
    </source>
</evidence>
<evidence type="ECO:0008006" key="4">
    <source>
        <dbReference type="Google" id="ProtNLM"/>
    </source>
</evidence>
<accession>A0ABN9VUC4</accession>
<evidence type="ECO:0000313" key="3">
    <source>
        <dbReference type="Proteomes" id="UP001189429"/>
    </source>
</evidence>
<reference evidence="2" key="1">
    <citation type="submission" date="2023-10" db="EMBL/GenBank/DDBJ databases">
        <authorList>
            <person name="Chen Y."/>
            <person name="Shah S."/>
            <person name="Dougan E. K."/>
            <person name="Thang M."/>
            <person name="Chan C."/>
        </authorList>
    </citation>
    <scope>NUCLEOTIDE SEQUENCE [LARGE SCALE GENOMIC DNA]</scope>
</reference>